<gene>
    <name evidence="2" type="ORF">OH76DRAFT_1418648</name>
</gene>
<reference evidence="2 3" key="1">
    <citation type="journal article" date="2018" name="Biotechnol. Biofuels">
        <title>Integrative visual omics of the white-rot fungus Polyporus brumalis exposes the biotechnological potential of its oxidative enzymes for delignifying raw plant biomass.</title>
        <authorList>
            <person name="Miyauchi S."/>
            <person name="Rancon A."/>
            <person name="Drula E."/>
            <person name="Hage H."/>
            <person name="Chaduli D."/>
            <person name="Favel A."/>
            <person name="Grisel S."/>
            <person name="Henrissat B."/>
            <person name="Herpoel-Gimbert I."/>
            <person name="Ruiz-Duenas F.J."/>
            <person name="Chevret D."/>
            <person name="Hainaut M."/>
            <person name="Lin J."/>
            <person name="Wang M."/>
            <person name="Pangilinan J."/>
            <person name="Lipzen A."/>
            <person name="Lesage-Meessen L."/>
            <person name="Navarro D."/>
            <person name="Riley R."/>
            <person name="Grigoriev I.V."/>
            <person name="Zhou S."/>
            <person name="Raouche S."/>
            <person name="Rosso M.N."/>
        </authorList>
    </citation>
    <scope>NUCLEOTIDE SEQUENCE [LARGE SCALE GENOMIC DNA]</scope>
    <source>
        <strain evidence="2 3">BRFM 1820</strain>
    </source>
</reference>
<name>A0A371D9H0_9APHY</name>
<protein>
    <submittedName>
        <fullName evidence="2">Uncharacterized protein</fullName>
    </submittedName>
</protein>
<evidence type="ECO:0000313" key="3">
    <source>
        <dbReference type="Proteomes" id="UP000256964"/>
    </source>
</evidence>
<feature type="region of interest" description="Disordered" evidence="1">
    <location>
        <begin position="191"/>
        <end position="214"/>
    </location>
</feature>
<dbReference type="Proteomes" id="UP000256964">
    <property type="component" value="Unassembled WGS sequence"/>
</dbReference>
<dbReference type="AlphaFoldDB" id="A0A371D9H0"/>
<feature type="region of interest" description="Disordered" evidence="1">
    <location>
        <begin position="141"/>
        <end position="163"/>
    </location>
</feature>
<keyword evidence="3" id="KW-1185">Reference proteome</keyword>
<evidence type="ECO:0000313" key="2">
    <source>
        <dbReference type="EMBL" id="RDX49174.1"/>
    </source>
</evidence>
<organism evidence="2 3">
    <name type="scientific">Lentinus brumalis</name>
    <dbReference type="NCBI Taxonomy" id="2498619"/>
    <lineage>
        <taxon>Eukaryota</taxon>
        <taxon>Fungi</taxon>
        <taxon>Dikarya</taxon>
        <taxon>Basidiomycota</taxon>
        <taxon>Agaricomycotina</taxon>
        <taxon>Agaricomycetes</taxon>
        <taxon>Polyporales</taxon>
        <taxon>Polyporaceae</taxon>
        <taxon>Lentinus</taxon>
    </lineage>
</organism>
<accession>A0A371D9H0</accession>
<evidence type="ECO:0000256" key="1">
    <source>
        <dbReference type="SAM" id="MobiDB-lite"/>
    </source>
</evidence>
<sequence>MATGELRPVTVQFALAGIRTEFANTIKLTTRIASIEEFEDDVPPRHCLPALESRRVSLGTQSEYAIQSNSRACCVRRRRLTVVAKVRSSPFSCSLSESSLSATYPRTHAHVWLICQGSFGLFFPSELRTPTRLVANASATAGRHSTEPHSTSSIACPQTPVHHDDRRAQVVTSSARFRGGPSDAWVCTYPPQRPPQGHKATNHHRSLDRRTRPTSPFELQPQVMYVACMKSTMPL</sequence>
<dbReference type="EMBL" id="KZ857407">
    <property type="protein sequence ID" value="RDX49174.1"/>
    <property type="molecule type" value="Genomic_DNA"/>
</dbReference>
<proteinExistence type="predicted"/>